<accession>W8CZW5</accession>
<proteinExistence type="predicted"/>
<dbReference type="Proteomes" id="UP000204235">
    <property type="component" value="Segment"/>
</dbReference>
<dbReference type="KEGG" id="vg:18500947"/>
<dbReference type="EMBL" id="KF623294">
    <property type="protein sequence ID" value="AGX01770.1"/>
    <property type="molecule type" value="Genomic_DNA"/>
</dbReference>
<evidence type="ECO:0000313" key="1">
    <source>
        <dbReference type="EMBL" id="AGX01770.1"/>
    </source>
</evidence>
<dbReference type="RefSeq" id="YP_009010101.1">
    <property type="nucleotide sequence ID" value="NC_023610.1"/>
</dbReference>
<organism evidence="1 2">
    <name type="scientific">Erwinia phage PhiEaH1</name>
    <dbReference type="NCBI Taxonomy" id="1401669"/>
    <lineage>
        <taxon>Viruses</taxon>
        <taxon>Duplodnaviria</taxon>
        <taxon>Heunggongvirae</taxon>
        <taxon>Uroviricota</taxon>
        <taxon>Caudoviricetes</taxon>
        <taxon>Chimalliviridae</taxon>
        <taxon>Iapetusvirus</taxon>
        <taxon>Iapetusvirus EaH1</taxon>
    </lineage>
</organism>
<reference evidence="1 2" key="1">
    <citation type="journal article" date="2014" name="FEMS Microbiol. Lett.">
        <title>The genome of the Erwinia amylovora phage PhiEaH1 reveals greater diversity and broadens the applicability of phages for the treatment of fire blight.</title>
        <authorList>
            <person name="Meczker K."/>
            <person name="Domotor D."/>
            <person name="Vass J."/>
            <person name="Rakhely G."/>
            <person name="Schneider G."/>
            <person name="Kovacs T."/>
        </authorList>
    </citation>
    <scope>NUCLEOTIDE SEQUENCE [LARGE SCALE GENOMIC DNA]</scope>
</reference>
<dbReference type="GeneID" id="18500947"/>
<evidence type="ECO:0000313" key="2">
    <source>
        <dbReference type="Proteomes" id="UP000204235"/>
    </source>
</evidence>
<protein>
    <submittedName>
        <fullName evidence="1">Uncharacterized protein</fullName>
    </submittedName>
</protein>
<keyword evidence="2" id="KW-1185">Reference proteome</keyword>
<name>W8CZW5_9CAUD</name>
<sequence>MTVLFRCKEELSRQASIVISRLNMLCADPAIHFGEQTVQELFEYDYFHIYNYLQNAMFTDSGEIKWALATHLERVGFIVHRVDIGVCIKLPIGDVEVASKVEAMSRTGYLLPSELRAMEAGAQA</sequence>